<dbReference type="EMBL" id="CADCXV010001538">
    <property type="protein sequence ID" value="CAB0045155.1"/>
    <property type="molecule type" value="Genomic_DNA"/>
</dbReference>
<dbReference type="AlphaFoldDB" id="A0A6H5JAE0"/>
<dbReference type="Proteomes" id="UP000479190">
    <property type="component" value="Unassembled WGS sequence"/>
</dbReference>
<organism evidence="1 2">
    <name type="scientific">Trichogramma brassicae</name>
    <dbReference type="NCBI Taxonomy" id="86971"/>
    <lineage>
        <taxon>Eukaryota</taxon>
        <taxon>Metazoa</taxon>
        <taxon>Ecdysozoa</taxon>
        <taxon>Arthropoda</taxon>
        <taxon>Hexapoda</taxon>
        <taxon>Insecta</taxon>
        <taxon>Pterygota</taxon>
        <taxon>Neoptera</taxon>
        <taxon>Endopterygota</taxon>
        <taxon>Hymenoptera</taxon>
        <taxon>Apocrita</taxon>
        <taxon>Proctotrupomorpha</taxon>
        <taxon>Chalcidoidea</taxon>
        <taxon>Trichogrammatidae</taxon>
        <taxon>Trichogramma</taxon>
    </lineage>
</organism>
<gene>
    <name evidence="1" type="ORF">TBRA_LOCUS16697</name>
</gene>
<name>A0A6H5JAE0_9HYME</name>
<evidence type="ECO:0000313" key="1">
    <source>
        <dbReference type="EMBL" id="CAB0045155.1"/>
    </source>
</evidence>
<proteinExistence type="predicted"/>
<accession>A0A6H5JAE0</accession>
<evidence type="ECO:0000313" key="2">
    <source>
        <dbReference type="Proteomes" id="UP000479190"/>
    </source>
</evidence>
<sequence length="141" mass="15864">MPLGATPPLGRCSHVNYSFMRLNNFSTFYSSNVPAERAEGLTATARPSPAHTHSLIHVHIAALQCRPLECTSSSPMYTRSLAMYAYAYFTLGSHSEARRVGNEKKCERLLLLLPLLPWLLQRRKKLHKYASHPISPEICVN</sequence>
<keyword evidence="2" id="KW-1185">Reference proteome</keyword>
<protein>
    <submittedName>
        <fullName evidence="1">Uncharacterized protein</fullName>
    </submittedName>
</protein>
<reference evidence="1 2" key="1">
    <citation type="submission" date="2020-02" db="EMBL/GenBank/DDBJ databases">
        <authorList>
            <person name="Ferguson B K."/>
        </authorList>
    </citation>
    <scope>NUCLEOTIDE SEQUENCE [LARGE SCALE GENOMIC DNA]</scope>
</reference>